<dbReference type="Pfam" id="PF05504">
    <property type="entry name" value="Spore_GerAC"/>
    <property type="match status" value="1"/>
</dbReference>
<keyword evidence="6" id="KW-0564">Palmitate</keyword>
<feature type="chain" id="PRO_5039423100" evidence="8">
    <location>
        <begin position="20"/>
        <end position="354"/>
    </location>
</feature>
<accession>A0A7X4YUJ0</accession>
<evidence type="ECO:0000313" key="12">
    <source>
        <dbReference type="Proteomes" id="UP000558113"/>
    </source>
</evidence>
<dbReference type="InterPro" id="IPR046953">
    <property type="entry name" value="Spore_GerAC-like_C"/>
</dbReference>
<organism evidence="11 12">
    <name type="scientific">Paenibacillus sacheonensis</name>
    <dbReference type="NCBI Taxonomy" id="742054"/>
    <lineage>
        <taxon>Bacteria</taxon>
        <taxon>Bacillati</taxon>
        <taxon>Bacillota</taxon>
        <taxon>Bacilli</taxon>
        <taxon>Bacillales</taxon>
        <taxon>Paenibacillaceae</taxon>
        <taxon>Paenibacillus</taxon>
    </lineage>
</organism>
<evidence type="ECO:0000313" key="11">
    <source>
        <dbReference type="EMBL" id="NBC72803.1"/>
    </source>
</evidence>
<evidence type="ECO:0000256" key="1">
    <source>
        <dbReference type="ARBA" id="ARBA00004635"/>
    </source>
</evidence>
<keyword evidence="12" id="KW-1185">Reference proteome</keyword>
<dbReference type="EMBL" id="JAAAMU010000022">
    <property type="protein sequence ID" value="NBC72803.1"/>
    <property type="molecule type" value="Genomic_DNA"/>
</dbReference>
<reference evidence="11 12" key="1">
    <citation type="submission" date="2020-01" db="EMBL/GenBank/DDBJ databases">
        <title>Paenibacillus soybeanensis sp. nov. isolated from the nodules of soybean (Glycine max(L.) Merr).</title>
        <authorList>
            <person name="Wang H."/>
        </authorList>
    </citation>
    <scope>NUCLEOTIDE SEQUENCE [LARGE SCALE GENOMIC DNA]</scope>
    <source>
        <strain evidence="11 12">DSM 23054</strain>
    </source>
</reference>
<evidence type="ECO:0000256" key="6">
    <source>
        <dbReference type="ARBA" id="ARBA00023139"/>
    </source>
</evidence>
<dbReference type="GO" id="GO:0016020">
    <property type="term" value="C:membrane"/>
    <property type="evidence" value="ECO:0007669"/>
    <property type="project" value="UniProtKB-SubCell"/>
</dbReference>
<dbReference type="InterPro" id="IPR008844">
    <property type="entry name" value="Spore_GerAC-like"/>
</dbReference>
<comment type="subcellular location">
    <subcellularLocation>
        <location evidence="1">Membrane</location>
        <topology evidence="1">Lipid-anchor</topology>
    </subcellularLocation>
</comment>
<evidence type="ECO:0000259" key="9">
    <source>
        <dbReference type="Pfam" id="PF05504"/>
    </source>
</evidence>
<dbReference type="PROSITE" id="PS51257">
    <property type="entry name" value="PROKAR_LIPOPROTEIN"/>
    <property type="match status" value="1"/>
</dbReference>
<dbReference type="RefSeq" id="WP_161704147.1">
    <property type="nucleotide sequence ID" value="NZ_JAAAMU010000022.1"/>
</dbReference>
<sequence>MKRTFCTVLMIGLLLSACAKQQILDKINLFIVASFDEISRDQLEITLVVPRFQAGKPEAVSDELYSKIGNTSTGIRESLRAQMDKPLQPGKLSVVLFGSDKASSGIEKELDVLLRNAFFSRGMYLAVVDGRAKNVLEANFNKKQEKGIFLYHVLDANTKNGTLPSQNLHEFEYALVGKGLDPYLPLIRNDHGRVVVSGTALFKNDKFVATLDSSQSRLMKLLLENVNEGIFEVKLDSGAFLAIENVGSTVKYHMKNEAILISLNMNCKIREAERYSTSDEHLRSLKKQFKEQLHQEETELIKTFQKKAIDPLGLGDFARSRNRHWKEEDWMRQYPTMKVDVDVHVNIMESGIKL</sequence>
<keyword evidence="7" id="KW-0449">Lipoprotein</keyword>
<dbReference type="OrthoDB" id="2592518at2"/>
<evidence type="ECO:0000259" key="10">
    <source>
        <dbReference type="Pfam" id="PF25198"/>
    </source>
</evidence>
<name>A0A7X4YUJ0_9BACL</name>
<feature type="domain" description="Spore germination protein N-terminal" evidence="10">
    <location>
        <begin position="21"/>
        <end position="188"/>
    </location>
</feature>
<evidence type="ECO:0000256" key="5">
    <source>
        <dbReference type="ARBA" id="ARBA00023136"/>
    </source>
</evidence>
<dbReference type="Pfam" id="PF25198">
    <property type="entry name" value="Spore_GerAC_N"/>
    <property type="match status" value="1"/>
</dbReference>
<dbReference type="InterPro" id="IPR038501">
    <property type="entry name" value="Spore_GerAC_C_sf"/>
</dbReference>
<dbReference type="Gene3D" id="3.30.300.210">
    <property type="entry name" value="Nutrient germinant receptor protein C, domain 3"/>
    <property type="match status" value="1"/>
</dbReference>
<dbReference type="NCBIfam" id="TIGR02887">
    <property type="entry name" value="spore_ger_x_C"/>
    <property type="match status" value="1"/>
</dbReference>
<evidence type="ECO:0000256" key="4">
    <source>
        <dbReference type="ARBA" id="ARBA00022729"/>
    </source>
</evidence>
<dbReference type="Proteomes" id="UP000558113">
    <property type="component" value="Unassembled WGS sequence"/>
</dbReference>
<gene>
    <name evidence="11" type="ORF">GT003_27785</name>
</gene>
<evidence type="ECO:0000256" key="3">
    <source>
        <dbReference type="ARBA" id="ARBA00022544"/>
    </source>
</evidence>
<feature type="domain" description="Spore germination GerAC-like C-terminal" evidence="9">
    <location>
        <begin position="197"/>
        <end position="351"/>
    </location>
</feature>
<keyword evidence="4 8" id="KW-0732">Signal</keyword>
<keyword evidence="3" id="KW-0309">Germination</keyword>
<dbReference type="PANTHER" id="PTHR35789:SF1">
    <property type="entry name" value="SPORE GERMINATION PROTEIN B3"/>
    <property type="match status" value="1"/>
</dbReference>
<dbReference type="GO" id="GO:0009847">
    <property type="term" value="P:spore germination"/>
    <property type="evidence" value="ECO:0007669"/>
    <property type="project" value="InterPro"/>
</dbReference>
<keyword evidence="5" id="KW-0472">Membrane</keyword>
<comment type="similarity">
    <text evidence="2">Belongs to the GerABKC lipoprotein family.</text>
</comment>
<dbReference type="AlphaFoldDB" id="A0A7X4YUJ0"/>
<evidence type="ECO:0000256" key="8">
    <source>
        <dbReference type="SAM" id="SignalP"/>
    </source>
</evidence>
<dbReference type="InterPro" id="IPR057336">
    <property type="entry name" value="GerAC_N"/>
</dbReference>
<evidence type="ECO:0000256" key="2">
    <source>
        <dbReference type="ARBA" id="ARBA00007886"/>
    </source>
</evidence>
<protein>
    <submittedName>
        <fullName evidence="11">Ger(X)C family spore germination protein</fullName>
    </submittedName>
</protein>
<proteinExistence type="inferred from homology"/>
<comment type="caution">
    <text evidence="11">The sequence shown here is derived from an EMBL/GenBank/DDBJ whole genome shotgun (WGS) entry which is preliminary data.</text>
</comment>
<feature type="signal peptide" evidence="8">
    <location>
        <begin position="1"/>
        <end position="19"/>
    </location>
</feature>
<dbReference type="PANTHER" id="PTHR35789">
    <property type="entry name" value="SPORE GERMINATION PROTEIN B3"/>
    <property type="match status" value="1"/>
</dbReference>
<evidence type="ECO:0000256" key="7">
    <source>
        <dbReference type="ARBA" id="ARBA00023288"/>
    </source>
</evidence>